<dbReference type="Proteomes" id="UP000320244">
    <property type="component" value="Unassembled WGS sequence"/>
</dbReference>
<dbReference type="AlphaFoldDB" id="A0A563E6T6"/>
<dbReference type="PANTHER" id="PTHR43392:SF2">
    <property type="entry name" value="AAA-TYPE ATPASE FAMILY PROTEIN _ ANKYRIN REPEAT FAMILY PROTEIN"/>
    <property type="match status" value="1"/>
</dbReference>
<dbReference type="GO" id="GO:0016887">
    <property type="term" value="F:ATP hydrolysis activity"/>
    <property type="evidence" value="ECO:0007669"/>
    <property type="project" value="TreeGrafter"/>
</dbReference>
<dbReference type="OrthoDB" id="9806903at2"/>
<gene>
    <name evidence="1" type="ORF">FGL98_03035</name>
</gene>
<dbReference type="Gene3D" id="3.40.50.300">
    <property type="entry name" value="P-loop containing nucleotide triphosphate hydrolases"/>
    <property type="match status" value="1"/>
</dbReference>
<reference evidence="1 2" key="1">
    <citation type="submission" date="2019-05" db="EMBL/GenBank/DDBJ databases">
        <authorList>
            <person name="Lee S.D."/>
        </authorList>
    </citation>
    <scope>NUCLEOTIDE SEQUENCE [LARGE SCALE GENOMIC DNA]</scope>
    <source>
        <strain evidence="1 2">C5-26</strain>
    </source>
</reference>
<sequence length="113" mass="12630">MEDDRDRLIVIAAGYSGPMQRFLDSNSGLRSRFTTINFTPYTADQLVQIAAVRTLLERASRHRDARLFVDPRAETPGTAELTRITGTDVHAAADEIVRPRRCCEPVGLLNTED</sequence>
<name>A0A563E6T6_9MICO</name>
<dbReference type="InterPro" id="IPR027417">
    <property type="entry name" value="P-loop_NTPase"/>
</dbReference>
<organism evidence="1 2">
    <name type="scientific">Leekyejoonella antrihumi</name>
    <dbReference type="NCBI Taxonomy" id="1660198"/>
    <lineage>
        <taxon>Bacteria</taxon>
        <taxon>Bacillati</taxon>
        <taxon>Actinomycetota</taxon>
        <taxon>Actinomycetes</taxon>
        <taxon>Micrococcales</taxon>
        <taxon>Dermacoccaceae</taxon>
        <taxon>Leekyejoonella</taxon>
    </lineage>
</organism>
<proteinExistence type="predicted"/>
<reference evidence="1 2" key="2">
    <citation type="submission" date="2019-08" db="EMBL/GenBank/DDBJ databases">
        <title>Jejuicoccus antrihumi gen. nov., sp. nov., a new member of the family Dermacoccaceae isolated from a cave.</title>
        <authorList>
            <person name="Schumann P."/>
            <person name="Kim I.S."/>
        </authorList>
    </citation>
    <scope>NUCLEOTIDE SEQUENCE [LARGE SCALE GENOMIC DNA]</scope>
    <source>
        <strain evidence="1 2">C5-26</strain>
    </source>
</reference>
<protein>
    <recommendedName>
        <fullName evidence="3">AAA family ATPase</fullName>
    </recommendedName>
</protein>
<dbReference type="PANTHER" id="PTHR43392">
    <property type="entry name" value="AAA-TYPE ATPASE FAMILY PROTEIN / ANKYRIN REPEAT FAMILY PROTEIN"/>
    <property type="match status" value="1"/>
</dbReference>
<keyword evidence="2" id="KW-1185">Reference proteome</keyword>
<evidence type="ECO:0008006" key="3">
    <source>
        <dbReference type="Google" id="ProtNLM"/>
    </source>
</evidence>
<comment type="caution">
    <text evidence="1">The sequence shown here is derived from an EMBL/GenBank/DDBJ whole genome shotgun (WGS) entry which is preliminary data.</text>
</comment>
<dbReference type="RefSeq" id="WP_146315194.1">
    <property type="nucleotide sequence ID" value="NZ_VCQV01000003.1"/>
</dbReference>
<accession>A0A563E6T6</accession>
<dbReference type="InterPro" id="IPR050773">
    <property type="entry name" value="CbxX/CfxQ_RuBisCO_ESX"/>
</dbReference>
<dbReference type="SUPFAM" id="SSF52540">
    <property type="entry name" value="P-loop containing nucleoside triphosphate hydrolases"/>
    <property type="match status" value="1"/>
</dbReference>
<evidence type="ECO:0000313" key="2">
    <source>
        <dbReference type="Proteomes" id="UP000320244"/>
    </source>
</evidence>
<evidence type="ECO:0000313" key="1">
    <source>
        <dbReference type="EMBL" id="TWP38217.1"/>
    </source>
</evidence>
<dbReference type="EMBL" id="VCQV01000003">
    <property type="protein sequence ID" value="TWP38217.1"/>
    <property type="molecule type" value="Genomic_DNA"/>
</dbReference>